<evidence type="ECO:0000256" key="8">
    <source>
        <dbReference type="ARBA" id="ARBA00022794"/>
    </source>
</evidence>
<protein>
    <recommendedName>
        <fullName evidence="5">Transmembrane protein 138</fullName>
    </recommendedName>
</protein>
<name>A0AAN8XFN5_HALRR</name>
<comment type="caution">
    <text evidence="15">The sequence shown here is derived from an EMBL/GenBank/DDBJ whole genome shotgun (WGS) entry which is preliminary data.</text>
</comment>
<dbReference type="Proteomes" id="UP001381693">
    <property type="component" value="Unassembled WGS sequence"/>
</dbReference>
<proteinExistence type="inferred from homology"/>
<keyword evidence="12" id="KW-0325">Glycoprotein</keyword>
<dbReference type="GO" id="GO:0005774">
    <property type="term" value="C:vacuolar membrane"/>
    <property type="evidence" value="ECO:0007669"/>
    <property type="project" value="UniProtKB-SubCell"/>
</dbReference>
<keyword evidence="6" id="KW-0926">Vacuole</keyword>
<evidence type="ECO:0000256" key="3">
    <source>
        <dbReference type="ARBA" id="ARBA00004138"/>
    </source>
</evidence>
<evidence type="ECO:0000256" key="9">
    <source>
        <dbReference type="ARBA" id="ARBA00022989"/>
    </source>
</evidence>
<comment type="function">
    <text evidence="1">Required for ciliogenesis.</text>
</comment>
<feature type="transmembrane region" description="Helical" evidence="14">
    <location>
        <begin position="188"/>
        <end position="212"/>
    </location>
</feature>
<dbReference type="Pfam" id="PF14935">
    <property type="entry name" value="TMEM138"/>
    <property type="match status" value="1"/>
</dbReference>
<dbReference type="PANTHER" id="PTHR13306">
    <property type="entry name" value="TRANSMEMBRANE PROTEIN 138"/>
    <property type="match status" value="1"/>
</dbReference>
<evidence type="ECO:0000256" key="10">
    <source>
        <dbReference type="ARBA" id="ARBA00023069"/>
    </source>
</evidence>
<keyword evidence="8" id="KW-0970">Cilium biogenesis/degradation</keyword>
<evidence type="ECO:0000256" key="14">
    <source>
        <dbReference type="SAM" id="Phobius"/>
    </source>
</evidence>
<dbReference type="AlphaFoldDB" id="A0AAN8XFN5"/>
<keyword evidence="9 14" id="KW-1133">Transmembrane helix</keyword>
<feature type="transmembrane region" description="Helical" evidence="14">
    <location>
        <begin position="87"/>
        <end position="111"/>
    </location>
</feature>
<comment type="subcellular location">
    <subcellularLocation>
        <location evidence="3">Cell projection</location>
        <location evidence="3">Cilium</location>
    </subcellularLocation>
    <subcellularLocation>
        <location evidence="2">Vacuole membrane</location>
        <topology evidence="2">Multi-pass membrane protein</topology>
    </subcellularLocation>
</comment>
<reference evidence="15 16" key="1">
    <citation type="submission" date="2023-11" db="EMBL/GenBank/DDBJ databases">
        <title>Halocaridina rubra genome assembly.</title>
        <authorList>
            <person name="Smith C."/>
        </authorList>
    </citation>
    <scope>NUCLEOTIDE SEQUENCE [LARGE SCALE GENOMIC DNA]</scope>
    <source>
        <strain evidence="15">EP-1</strain>
        <tissue evidence="15">Whole</tissue>
    </source>
</reference>
<evidence type="ECO:0000256" key="11">
    <source>
        <dbReference type="ARBA" id="ARBA00023136"/>
    </source>
</evidence>
<evidence type="ECO:0000256" key="1">
    <source>
        <dbReference type="ARBA" id="ARBA00003709"/>
    </source>
</evidence>
<dbReference type="EMBL" id="JAXCGZ010004273">
    <property type="protein sequence ID" value="KAK7082001.1"/>
    <property type="molecule type" value="Genomic_DNA"/>
</dbReference>
<evidence type="ECO:0000256" key="12">
    <source>
        <dbReference type="ARBA" id="ARBA00023180"/>
    </source>
</evidence>
<organism evidence="15 16">
    <name type="scientific">Halocaridina rubra</name>
    <name type="common">Hawaiian red shrimp</name>
    <dbReference type="NCBI Taxonomy" id="373956"/>
    <lineage>
        <taxon>Eukaryota</taxon>
        <taxon>Metazoa</taxon>
        <taxon>Ecdysozoa</taxon>
        <taxon>Arthropoda</taxon>
        <taxon>Crustacea</taxon>
        <taxon>Multicrustacea</taxon>
        <taxon>Malacostraca</taxon>
        <taxon>Eumalacostraca</taxon>
        <taxon>Eucarida</taxon>
        <taxon>Decapoda</taxon>
        <taxon>Pleocyemata</taxon>
        <taxon>Caridea</taxon>
        <taxon>Atyoidea</taxon>
        <taxon>Atyidae</taxon>
        <taxon>Halocaridina</taxon>
    </lineage>
</organism>
<dbReference type="GO" id="GO:0030030">
    <property type="term" value="P:cell projection organization"/>
    <property type="evidence" value="ECO:0007669"/>
    <property type="project" value="UniProtKB-KW"/>
</dbReference>
<feature type="transmembrane region" description="Helical" evidence="14">
    <location>
        <begin position="158"/>
        <end position="176"/>
    </location>
</feature>
<accession>A0AAN8XFN5</accession>
<keyword evidence="7 14" id="KW-0812">Transmembrane</keyword>
<evidence type="ECO:0000256" key="5">
    <source>
        <dbReference type="ARBA" id="ARBA00014515"/>
    </source>
</evidence>
<gene>
    <name evidence="15" type="ORF">SK128_005528</name>
</gene>
<keyword evidence="10" id="KW-0969">Cilium</keyword>
<evidence type="ECO:0000313" key="15">
    <source>
        <dbReference type="EMBL" id="KAK7082001.1"/>
    </source>
</evidence>
<feature type="transmembrane region" description="Helical" evidence="14">
    <location>
        <begin position="117"/>
        <end position="138"/>
    </location>
</feature>
<dbReference type="PANTHER" id="PTHR13306:SF6">
    <property type="entry name" value="TRANSMEMBRANE PROTEIN 138"/>
    <property type="match status" value="1"/>
</dbReference>
<evidence type="ECO:0000256" key="7">
    <source>
        <dbReference type="ARBA" id="ARBA00022692"/>
    </source>
</evidence>
<keyword evidence="13" id="KW-0966">Cell projection</keyword>
<evidence type="ECO:0000313" key="16">
    <source>
        <dbReference type="Proteomes" id="UP001381693"/>
    </source>
</evidence>
<sequence>MIMTNIHIYIKETSKILVVCCSFGQPLFNFGQQEIKRPLAHTVLFTFHSQNLYFPEVNKEEEEDSDEGFLFTVNETMAWASVDRYRWLSGASMMLLLSDLILNSIFLLFAHDTLLTLVIYIIQDVCLIFSLILLFLALFSTSLSQAGFVGELVSRFQWCLLIAVTYLGLSLSFHTWSLMEQWQQPAKYIWTHGLVALFTSQRVVGGAHYYLYKRTILHLSDKDFYTKLPVGKVK</sequence>
<evidence type="ECO:0000256" key="6">
    <source>
        <dbReference type="ARBA" id="ARBA00022554"/>
    </source>
</evidence>
<dbReference type="GO" id="GO:0005929">
    <property type="term" value="C:cilium"/>
    <property type="evidence" value="ECO:0007669"/>
    <property type="project" value="UniProtKB-SubCell"/>
</dbReference>
<comment type="similarity">
    <text evidence="4">Belongs to the TMEM138 family.</text>
</comment>
<evidence type="ECO:0000256" key="2">
    <source>
        <dbReference type="ARBA" id="ARBA00004128"/>
    </source>
</evidence>
<keyword evidence="11 14" id="KW-0472">Membrane</keyword>
<evidence type="ECO:0000256" key="4">
    <source>
        <dbReference type="ARBA" id="ARBA00010572"/>
    </source>
</evidence>
<dbReference type="InterPro" id="IPR024133">
    <property type="entry name" value="TM_138"/>
</dbReference>
<evidence type="ECO:0000256" key="13">
    <source>
        <dbReference type="ARBA" id="ARBA00023273"/>
    </source>
</evidence>
<keyword evidence="16" id="KW-1185">Reference proteome</keyword>